<name>A0A841M0Q5_9HYPH</name>
<dbReference type="Gene3D" id="3.40.50.11310">
    <property type="entry name" value="Bacterial phosphonate metabolism protein PhnH"/>
    <property type="match status" value="1"/>
</dbReference>
<dbReference type="GO" id="GO:0019634">
    <property type="term" value="P:organic phosphonate metabolic process"/>
    <property type="evidence" value="ECO:0007669"/>
    <property type="project" value="InterPro"/>
</dbReference>
<protein>
    <submittedName>
        <fullName evidence="1">Alpha-D-ribose 1-methylphosphonate 5-triphosphate synthase subunit PhnH</fullName>
        <ecNumber evidence="1">2.7.8.37</ecNumber>
    </submittedName>
</protein>
<dbReference type="GO" id="GO:0061693">
    <property type="term" value="F:alpha-D-ribose 1-methylphosphonate 5-triphosphate synthase activity"/>
    <property type="evidence" value="ECO:0007669"/>
    <property type="project" value="UniProtKB-EC"/>
</dbReference>
<gene>
    <name evidence="1" type="ORF">FHS77_001974</name>
</gene>
<dbReference type="EMBL" id="JACIIU010000008">
    <property type="protein sequence ID" value="MBB6261419.1"/>
    <property type="molecule type" value="Genomic_DNA"/>
</dbReference>
<dbReference type="InterPro" id="IPR008772">
    <property type="entry name" value="Phosphonate_metab_PhnH"/>
</dbReference>
<keyword evidence="2" id="KW-1185">Reference proteome</keyword>
<evidence type="ECO:0000313" key="2">
    <source>
        <dbReference type="Proteomes" id="UP000555393"/>
    </source>
</evidence>
<dbReference type="Proteomes" id="UP000555393">
    <property type="component" value="Unassembled WGS sequence"/>
</dbReference>
<dbReference type="AlphaFoldDB" id="A0A841M0Q5"/>
<dbReference type="InterPro" id="IPR038058">
    <property type="entry name" value="PhnH-like_sp"/>
</dbReference>
<proteinExistence type="predicted"/>
<accession>A0A841M0Q5</accession>
<dbReference type="Pfam" id="PF05845">
    <property type="entry name" value="PhnH"/>
    <property type="match status" value="1"/>
</dbReference>
<evidence type="ECO:0000313" key="1">
    <source>
        <dbReference type="EMBL" id="MBB6261419.1"/>
    </source>
</evidence>
<dbReference type="SUPFAM" id="SSF159709">
    <property type="entry name" value="PhnH-like"/>
    <property type="match status" value="1"/>
</dbReference>
<organism evidence="1 2">
    <name type="scientific">Paenochrobactrum gallinarii</name>
    <dbReference type="NCBI Taxonomy" id="643673"/>
    <lineage>
        <taxon>Bacteria</taxon>
        <taxon>Pseudomonadati</taxon>
        <taxon>Pseudomonadota</taxon>
        <taxon>Alphaproteobacteria</taxon>
        <taxon>Hyphomicrobiales</taxon>
        <taxon>Brucellaceae</taxon>
        <taxon>Paenochrobactrum</taxon>
    </lineage>
</organism>
<dbReference type="NCBIfam" id="TIGR03292">
    <property type="entry name" value="PhnH_redo"/>
    <property type="match status" value="1"/>
</dbReference>
<dbReference type="EC" id="2.7.8.37" evidence="1"/>
<reference evidence="1 2" key="1">
    <citation type="submission" date="2020-08" db="EMBL/GenBank/DDBJ databases">
        <title>Genomic Encyclopedia of Type Strains, Phase IV (KMG-IV): sequencing the most valuable type-strain genomes for metagenomic binning, comparative biology and taxonomic classification.</title>
        <authorList>
            <person name="Goeker M."/>
        </authorList>
    </citation>
    <scope>NUCLEOTIDE SEQUENCE [LARGE SCALE GENOMIC DNA]</scope>
    <source>
        <strain evidence="1 2">DSM 22336</strain>
    </source>
</reference>
<dbReference type="RefSeq" id="WP_184222764.1">
    <property type="nucleotide sequence ID" value="NZ_JACIIU010000008.1"/>
</dbReference>
<keyword evidence="1" id="KW-0808">Transferase</keyword>
<comment type="caution">
    <text evidence="1">The sequence shown here is derived from an EMBL/GenBank/DDBJ whole genome shotgun (WGS) entry which is preliminary data.</text>
</comment>
<sequence length="183" mass="19898">MTMQTVITPDADEARDNAVFDVLMNTAARPGKILSLPHGQSTTQTMQEIALALVDNETSFHCDDEALHNFVSLTGALNAKPDEADFLFTVNDAQAALMQAKTCDALYPDEAATIVMQAKLSGGQALILTGPGIETTEIIAPQIDPKLWDIRNKRIRYPSGFDLILVDGEQVLSLPRSTKIEVQ</sequence>